<dbReference type="RefSeq" id="WP_012499268.1">
    <property type="nucleotide sequence ID" value="NC_011026.1"/>
</dbReference>
<dbReference type="STRING" id="517418.Ctha_0715"/>
<feature type="domain" description="EamA" evidence="2">
    <location>
        <begin position="15"/>
        <end position="139"/>
    </location>
</feature>
<feature type="transmembrane region" description="Helical" evidence="1">
    <location>
        <begin position="277"/>
        <end position="295"/>
    </location>
</feature>
<feature type="transmembrane region" description="Helical" evidence="1">
    <location>
        <begin position="180"/>
        <end position="200"/>
    </location>
</feature>
<sequence length="309" mass="33193">MLSPEGKNVQTDIWKGMMYVAGAAILWSTGGVLIKSISLNACQISFWRAMFATFTIFAIVKPKQISSDITTLFAAVAYAATLILFVVATKLTTAANAILLQYTAPIYVGLFGWLFLKERVSFSHIVTMGIGFIGMAIFFVDGLSTENHLGNLAAIFSGLGFGVFLVLLRKKSDDNPIDSVLIGNGLIMIFCASAMMFSAAQDPRGIDHTDVLYGFAISTADSVMVAFLGILQIGIPYVIFSRGIAAIPALDASLLSMLEPVLNPIWVLLFVGEIPSFNAIIGGAILLAAVAFQSYRTGQFFKSQEIKGN</sequence>
<evidence type="ECO:0000256" key="1">
    <source>
        <dbReference type="SAM" id="Phobius"/>
    </source>
</evidence>
<keyword evidence="1" id="KW-1133">Transmembrane helix</keyword>
<dbReference type="EMBL" id="CP001100">
    <property type="protein sequence ID" value="ACF13184.1"/>
    <property type="molecule type" value="Genomic_DNA"/>
</dbReference>
<dbReference type="InterPro" id="IPR000620">
    <property type="entry name" value="EamA_dom"/>
</dbReference>
<evidence type="ECO:0000259" key="2">
    <source>
        <dbReference type="Pfam" id="PF00892"/>
    </source>
</evidence>
<dbReference type="SUPFAM" id="SSF103481">
    <property type="entry name" value="Multidrug resistance efflux transporter EmrE"/>
    <property type="match status" value="2"/>
</dbReference>
<dbReference type="GO" id="GO:0016020">
    <property type="term" value="C:membrane"/>
    <property type="evidence" value="ECO:0007669"/>
    <property type="project" value="InterPro"/>
</dbReference>
<accession>B3QW71</accession>
<dbReference type="KEGG" id="cts:Ctha_0715"/>
<dbReference type="Proteomes" id="UP000001208">
    <property type="component" value="Chromosome"/>
</dbReference>
<feature type="transmembrane region" description="Helical" evidence="1">
    <location>
        <begin position="72"/>
        <end position="91"/>
    </location>
</feature>
<dbReference type="AlphaFoldDB" id="B3QW71"/>
<dbReference type="PANTHER" id="PTHR22911">
    <property type="entry name" value="ACYL-MALONYL CONDENSING ENZYME-RELATED"/>
    <property type="match status" value="1"/>
</dbReference>
<evidence type="ECO:0000313" key="3">
    <source>
        <dbReference type="EMBL" id="ACF13184.1"/>
    </source>
</evidence>
<dbReference type="PANTHER" id="PTHR22911:SF79">
    <property type="entry name" value="MOBA-LIKE NTP TRANSFERASE DOMAIN-CONTAINING PROTEIN"/>
    <property type="match status" value="1"/>
</dbReference>
<evidence type="ECO:0000313" key="4">
    <source>
        <dbReference type="Proteomes" id="UP000001208"/>
    </source>
</evidence>
<feature type="transmembrane region" description="Helical" evidence="1">
    <location>
        <begin position="16"/>
        <end position="38"/>
    </location>
</feature>
<dbReference type="OrthoDB" id="9814731at2"/>
<feature type="domain" description="EamA" evidence="2">
    <location>
        <begin position="149"/>
        <end position="292"/>
    </location>
</feature>
<dbReference type="Pfam" id="PF00892">
    <property type="entry name" value="EamA"/>
    <property type="match status" value="2"/>
</dbReference>
<proteinExistence type="predicted"/>
<organism evidence="3 4">
    <name type="scientific">Chloroherpeton thalassium (strain ATCC 35110 / GB-78)</name>
    <dbReference type="NCBI Taxonomy" id="517418"/>
    <lineage>
        <taxon>Bacteria</taxon>
        <taxon>Pseudomonadati</taxon>
        <taxon>Chlorobiota</taxon>
        <taxon>Chlorobiia</taxon>
        <taxon>Chlorobiales</taxon>
        <taxon>Chloroherpetonaceae</taxon>
        <taxon>Chloroherpeton</taxon>
    </lineage>
</organism>
<dbReference type="eggNOG" id="COG0697">
    <property type="taxonomic scope" value="Bacteria"/>
</dbReference>
<dbReference type="HOGENOM" id="CLU_033863_17_2_10"/>
<keyword evidence="1" id="KW-0472">Membrane</keyword>
<feature type="transmembrane region" description="Helical" evidence="1">
    <location>
        <begin position="123"/>
        <end position="143"/>
    </location>
</feature>
<reference evidence="3 4" key="1">
    <citation type="submission" date="2008-06" db="EMBL/GenBank/DDBJ databases">
        <title>Complete sequence of Chloroherpeton thalassium ATCC 35110.</title>
        <authorList>
            <consortium name="US DOE Joint Genome Institute"/>
            <person name="Lucas S."/>
            <person name="Copeland A."/>
            <person name="Lapidus A."/>
            <person name="Glavina del Rio T."/>
            <person name="Dalin E."/>
            <person name="Tice H."/>
            <person name="Bruce D."/>
            <person name="Goodwin L."/>
            <person name="Pitluck S."/>
            <person name="Schmutz J."/>
            <person name="Larimer F."/>
            <person name="Land M."/>
            <person name="Hauser L."/>
            <person name="Kyrpides N."/>
            <person name="Mikhailova N."/>
            <person name="Liu Z."/>
            <person name="Li T."/>
            <person name="Zhao F."/>
            <person name="Overmann J."/>
            <person name="Bryant D.A."/>
            <person name="Richardson P."/>
        </authorList>
    </citation>
    <scope>NUCLEOTIDE SEQUENCE [LARGE SCALE GENOMIC DNA]</scope>
    <source>
        <strain evidence="4">ATCC 35110 / GB-78</strain>
    </source>
</reference>
<keyword evidence="1" id="KW-0812">Transmembrane</keyword>
<name>B3QW71_CHLT3</name>
<protein>
    <recommendedName>
        <fullName evidence="2">EamA domain-containing protein</fullName>
    </recommendedName>
</protein>
<feature type="transmembrane region" description="Helical" evidence="1">
    <location>
        <begin position="97"/>
        <end position="116"/>
    </location>
</feature>
<keyword evidence="4" id="KW-1185">Reference proteome</keyword>
<feature type="transmembrane region" description="Helical" evidence="1">
    <location>
        <begin position="212"/>
        <end position="240"/>
    </location>
</feature>
<feature type="transmembrane region" description="Helical" evidence="1">
    <location>
        <begin position="149"/>
        <end position="168"/>
    </location>
</feature>
<gene>
    <name evidence="3" type="ordered locus">Ctha_0715</name>
</gene>
<dbReference type="InterPro" id="IPR037185">
    <property type="entry name" value="EmrE-like"/>
</dbReference>